<dbReference type="HAMAP" id="MF_00034">
    <property type="entry name" value="RuvC"/>
    <property type="match status" value="1"/>
</dbReference>
<accession>A0A0G0N7V0</accession>
<keyword evidence="10 13" id="KW-0233">DNA recombination</keyword>
<keyword evidence="3 13" id="KW-0540">Nuclease</keyword>
<dbReference type="Gene3D" id="3.30.420.10">
    <property type="entry name" value="Ribonuclease H-like superfamily/Ribonuclease H"/>
    <property type="match status" value="1"/>
</dbReference>
<feature type="active site" evidence="13">
    <location>
        <position position="146"/>
    </location>
</feature>
<dbReference type="EMBL" id="LBWP01000006">
    <property type="protein sequence ID" value="KKR11533.1"/>
    <property type="molecule type" value="Genomic_DNA"/>
</dbReference>
<dbReference type="CDD" id="cd16962">
    <property type="entry name" value="RuvC"/>
    <property type="match status" value="1"/>
</dbReference>
<dbReference type="PANTHER" id="PTHR30194:SF3">
    <property type="entry name" value="CROSSOVER JUNCTION ENDODEOXYRIBONUCLEASE RUVC"/>
    <property type="match status" value="1"/>
</dbReference>
<evidence type="ECO:0000256" key="9">
    <source>
        <dbReference type="ARBA" id="ARBA00023125"/>
    </source>
</evidence>
<dbReference type="InterPro" id="IPR002176">
    <property type="entry name" value="X-over_junc_endoDNase_RuvC"/>
</dbReference>
<dbReference type="InterPro" id="IPR036397">
    <property type="entry name" value="RNaseH_sf"/>
</dbReference>
<dbReference type="GO" id="GO:0006281">
    <property type="term" value="P:DNA repair"/>
    <property type="evidence" value="ECO:0007669"/>
    <property type="project" value="UniProtKB-UniRule"/>
</dbReference>
<comment type="subunit">
    <text evidence="13">Homodimer which binds Holliday junction (HJ) DNA. The HJ becomes 2-fold symmetrical on binding to RuvC with unstacked arms; it has a different conformation from HJ DNA in complex with RuvA. In the full resolvosome a probable DNA-RuvA(4)-RuvB(12)-RuvC(2) complex forms which resolves the HJ.</text>
</comment>
<feature type="binding site" evidence="13">
    <location>
        <position position="7"/>
    </location>
    <ligand>
        <name>Mg(2+)</name>
        <dbReference type="ChEBI" id="CHEBI:18420"/>
        <label>1</label>
    </ligand>
</feature>
<dbReference type="Pfam" id="PF02075">
    <property type="entry name" value="RuvC"/>
    <property type="match status" value="1"/>
</dbReference>
<feature type="active site" evidence="13">
    <location>
        <position position="7"/>
    </location>
</feature>
<dbReference type="EC" id="3.1.21.10" evidence="13 14"/>
<evidence type="ECO:0000256" key="12">
    <source>
        <dbReference type="ARBA" id="ARBA00029354"/>
    </source>
</evidence>
<comment type="similarity">
    <text evidence="1 13">Belongs to the RuvC family.</text>
</comment>
<comment type="function">
    <text evidence="13">The RuvA-RuvB-RuvC complex processes Holliday junction (HJ) DNA during genetic recombination and DNA repair. Endonuclease that resolves HJ intermediates. Cleaves cruciform DNA by making single-stranded nicks across the HJ at symmetrical positions within the homologous arms, yielding a 5'-phosphate and a 3'-hydroxyl group; requires a central core of homology in the junction. The consensus cleavage sequence is 5'-(A/T)TT(C/G)-3'. Cleavage occurs on the 3'-side of the TT dinucleotide at the point of strand exchange. HJ branch migration catalyzed by RuvA-RuvB allows RuvC to scan DNA until it finds its consensus sequence, where it cleaves and resolves the cruciform DNA.</text>
</comment>
<feature type="binding site" evidence="13">
    <location>
        <position position="67"/>
    </location>
    <ligand>
        <name>Mg(2+)</name>
        <dbReference type="ChEBI" id="CHEBI:18420"/>
        <label>2</label>
    </ligand>
</feature>
<dbReference type="PANTHER" id="PTHR30194">
    <property type="entry name" value="CROSSOVER JUNCTION ENDODEOXYRIBONUCLEASE RUVC"/>
    <property type="match status" value="1"/>
</dbReference>
<proteinExistence type="inferred from homology"/>
<dbReference type="GO" id="GO:0048476">
    <property type="term" value="C:Holliday junction resolvase complex"/>
    <property type="evidence" value="ECO:0007669"/>
    <property type="project" value="UniProtKB-UniRule"/>
</dbReference>
<protein>
    <recommendedName>
        <fullName evidence="13 14">Crossover junction endodeoxyribonuclease RuvC</fullName>
        <ecNumber evidence="13 14">3.1.21.10</ecNumber>
    </recommendedName>
    <alternativeName>
        <fullName evidence="13">Holliday junction nuclease RuvC</fullName>
    </alternativeName>
    <alternativeName>
        <fullName evidence="13">Holliday junction resolvase RuvC</fullName>
    </alternativeName>
</protein>
<keyword evidence="4 13" id="KW-0479">Metal-binding</keyword>
<keyword evidence="5 13" id="KW-0255">Endonuclease</keyword>
<keyword evidence="8 13" id="KW-0460">Magnesium</keyword>
<dbReference type="Proteomes" id="UP000034246">
    <property type="component" value="Unassembled WGS sequence"/>
</dbReference>
<dbReference type="FunFam" id="3.30.420.10:FF:000002">
    <property type="entry name" value="Crossover junction endodeoxyribonuclease RuvC"/>
    <property type="match status" value="1"/>
</dbReference>
<sequence>MIILGLDPGTATTGFGLIEINEKNFSVINFGIIQTDKNHHQGRRLSEIYKTLSKLVSNYKPDAISMEKIFFATNAKTAISVGQAQGVMMLCAYRFNKQLFEYAPGTIKKQISGSGRSDKKMMQKAVRKILGPKIKSKKGQKTHFDDAADALAIALCHAVTIGEVTLF</sequence>
<dbReference type="PRINTS" id="PR00696">
    <property type="entry name" value="RSOLVASERUVC"/>
</dbReference>
<evidence type="ECO:0000256" key="13">
    <source>
        <dbReference type="HAMAP-Rule" id="MF_00034"/>
    </source>
</evidence>
<keyword evidence="7 13" id="KW-0378">Hydrolase</keyword>
<dbReference type="GO" id="GO:0003677">
    <property type="term" value="F:DNA binding"/>
    <property type="evidence" value="ECO:0007669"/>
    <property type="project" value="UniProtKB-KW"/>
</dbReference>
<evidence type="ECO:0000256" key="7">
    <source>
        <dbReference type="ARBA" id="ARBA00022801"/>
    </source>
</evidence>
<evidence type="ECO:0000313" key="15">
    <source>
        <dbReference type="EMBL" id="KKR11533.1"/>
    </source>
</evidence>
<dbReference type="GO" id="GO:0006310">
    <property type="term" value="P:DNA recombination"/>
    <property type="evidence" value="ECO:0007669"/>
    <property type="project" value="UniProtKB-UniRule"/>
</dbReference>
<evidence type="ECO:0000313" key="16">
    <source>
        <dbReference type="Proteomes" id="UP000034246"/>
    </source>
</evidence>
<dbReference type="GO" id="GO:0000287">
    <property type="term" value="F:magnesium ion binding"/>
    <property type="evidence" value="ECO:0007669"/>
    <property type="project" value="UniProtKB-UniRule"/>
</dbReference>
<dbReference type="InterPro" id="IPR012337">
    <property type="entry name" value="RNaseH-like_sf"/>
</dbReference>
<feature type="active site" evidence="13">
    <location>
        <position position="67"/>
    </location>
</feature>
<keyword evidence="6 13" id="KW-0227">DNA damage</keyword>
<evidence type="ECO:0000256" key="6">
    <source>
        <dbReference type="ARBA" id="ARBA00022763"/>
    </source>
</evidence>
<comment type="cofactor">
    <cofactor evidence="13">
        <name>Mg(2+)</name>
        <dbReference type="ChEBI" id="CHEBI:18420"/>
    </cofactor>
    <text evidence="13">Binds 2 Mg(2+) ion per subunit.</text>
</comment>
<keyword evidence="11 13" id="KW-0234">DNA repair</keyword>
<evidence type="ECO:0000256" key="2">
    <source>
        <dbReference type="ARBA" id="ARBA00022490"/>
    </source>
</evidence>
<evidence type="ECO:0000256" key="4">
    <source>
        <dbReference type="ARBA" id="ARBA00022723"/>
    </source>
</evidence>
<comment type="caution">
    <text evidence="15">The sequence shown here is derived from an EMBL/GenBank/DDBJ whole genome shotgun (WGS) entry which is preliminary data.</text>
</comment>
<evidence type="ECO:0000256" key="3">
    <source>
        <dbReference type="ARBA" id="ARBA00022722"/>
    </source>
</evidence>
<keyword evidence="2 13" id="KW-0963">Cytoplasm</keyword>
<dbReference type="GO" id="GO:0005737">
    <property type="term" value="C:cytoplasm"/>
    <property type="evidence" value="ECO:0007669"/>
    <property type="project" value="UniProtKB-SubCell"/>
</dbReference>
<keyword evidence="9 13" id="KW-0238">DNA-binding</keyword>
<dbReference type="AlphaFoldDB" id="A0A0G0N7V0"/>
<evidence type="ECO:0000256" key="8">
    <source>
        <dbReference type="ARBA" id="ARBA00022842"/>
    </source>
</evidence>
<dbReference type="PATRIC" id="fig|1618550.3.peg.492"/>
<dbReference type="GO" id="GO:0008821">
    <property type="term" value="F:crossover junction DNA endonuclease activity"/>
    <property type="evidence" value="ECO:0007669"/>
    <property type="project" value="UniProtKB-UniRule"/>
</dbReference>
<comment type="catalytic activity">
    <reaction evidence="12 13">
        <text>Endonucleolytic cleavage at a junction such as a reciprocal single-stranded crossover between two homologous DNA duplexes (Holliday junction).</text>
        <dbReference type="EC" id="3.1.21.10"/>
    </reaction>
</comment>
<dbReference type="NCBIfam" id="NF000711">
    <property type="entry name" value="PRK00039.2-1"/>
    <property type="match status" value="1"/>
</dbReference>
<name>A0A0G0N7V0_9BACT</name>
<feature type="binding site" evidence="13">
    <location>
        <position position="146"/>
    </location>
    <ligand>
        <name>Mg(2+)</name>
        <dbReference type="ChEBI" id="CHEBI:18420"/>
        <label>1</label>
    </ligand>
</feature>
<gene>
    <name evidence="13" type="primary">ruvC</name>
    <name evidence="15" type="ORF">UT39_C0006G0039</name>
</gene>
<reference evidence="15 16" key="1">
    <citation type="journal article" date="2015" name="Nature">
        <title>rRNA introns, odd ribosomes, and small enigmatic genomes across a large radiation of phyla.</title>
        <authorList>
            <person name="Brown C.T."/>
            <person name="Hug L.A."/>
            <person name="Thomas B.C."/>
            <person name="Sharon I."/>
            <person name="Castelle C.J."/>
            <person name="Singh A."/>
            <person name="Wilkins M.J."/>
            <person name="Williams K.H."/>
            <person name="Banfield J.F."/>
        </authorList>
    </citation>
    <scope>NUCLEOTIDE SEQUENCE [LARGE SCALE GENOMIC DNA]</scope>
</reference>
<evidence type="ECO:0000256" key="1">
    <source>
        <dbReference type="ARBA" id="ARBA00009518"/>
    </source>
</evidence>
<evidence type="ECO:0000256" key="14">
    <source>
        <dbReference type="NCBIfam" id="TIGR00228"/>
    </source>
</evidence>
<dbReference type="NCBIfam" id="TIGR00228">
    <property type="entry name" value="ruvC"/>
    <property type="match status" value="1"/>
</dbReference>
<organism evidence="15 16">
    <name type="scientific">Candidatus Woesebacteria bacterium GW2011_GWA1_39_21</name>
    <dbReference type="NCBI Taxonomy" id="1618550"/>
    <lineage>
        <taxon>Bacteria</taxon>
        <taxon>Candidatus Woeseibacteriota</taxon>
    </lineage>
</organism>
<evidence type="ECO:0000256" key="11">
    <source>
        <dbReference type="ARBA" id="ARBA00023204"/>
    </source>
</evidence>
<dbReference type="SUPFAM" id="SSF53098">
    <property type="entry name" value="Ribonuclease H-like"/>
    <property type="match status" value="1"/>
</dbReference>
<dbReference type="STRING" id="1618550.UT39_C0006G0039"/>
<evidence type="ECO:0000256" key="5">
    <source>
        <dbReference type="ARBA" id="ARBA00022759"/>
    </source>
</evidence>
<comment type="subcellular location">
    <subcellularLocation>
        <location evidence="13">Cytoplasm</location>
    </subcellularLocation>
</comment>
<evidence type="ECO:0000256" key="10">
    <source>
        <dbReference type="ARBA" id="ARBA00023172"/>
    </source>
</evidence>